<keyword evidence="2" id="KW-1185">Reference proteome</keyword>
<protein>
    <submittedName>
        <fullName evidence="1">Uncharacterized protein</fullName>
    </submittedName>
</protein>
<proteinExistence type="predicted"/>
<accession>A0A2P5CLL3</accession>
<dbReference type="Proteomes" id="UP000237105">
    <property type="component" value="Unassembled WGS sequence"/>
</dbReference>
<organism evidence="1 2">
    <name type="scientific">Parasponia andersonii</name>
    <name type="common">Sponia andersonii</name>
    <dbReference type="NCBI Taxonomy" id="3476"/>
    <lineage>
        <taxon>Eukaryota</taxon>
        <taxon>Viridiplantae</taxon>
        <taxon>Streptophyta</taxon>
        <taxon>Embryophyta</taxon>
        <taxon>Tracheophyta</taxon>
        <taxon>Spermatophyta</taxon>
        <taxon>Magnoliopsida</taxon>
        <taxon>eudicotyledons</taxon>
        <taxon>Gunneridae</taxon>
        <taxon>Pentapetalae</taxon>
        <taxon>rosids</taxon>
        <taxon>fabids</taxon>
        <taxon>Rosales</taxon>
        <taxon>Cannabaceae</taxon>
        <taxon>Parasponia</taxon>
    </lineage>
</organism>
<reference evidence="2" key="1">
    <citation type="submission" date="2016-06" db="EMBL/GenBank/DDBJ databases">
        <title>Parallel loss of symbiosis genes in relatives of nitrogen-fixing non-legume Parasponia.</title>
        <authorList>
            <person name="Van Velzen R."/>
            <person name="Holmer R."/>
            <person name="Bu F."/>
            <person name="Rutten L."/>
            <person name="Van Zeijl A."/>
            <person name="Liu W."/>
            <person name="Santuari L."/>
            <person name="Cao Q."/>
            <person name="Sharma T."/>
            <person name="Shen D."/>
            <person name="Roswanjaya Y."/>
            <person name="Wardhani T."/>
            <person name="Kalhor M.S."/>
            <person name="Jansen J."/>
            <person name="Van den Hoogen J."/>
            <person name="Gungor B."/>
            <person name="Hartog M."/>
            <person name="Hontelez J."/>
            <person name="Verver J."/>
            <person name="Yang W.-C."/>
            <person name="Schijlen E."/>
            <person name="Repin R."/>
            <person name="Schilthuizen M."/>
            <person name="Schranz E."/>
            <person name="Heidstra R."/>
            <person name="Miyata K."/>
            <person name="Fedorova E."/>
            <person name="Kohlen W."/>
            <person name="Bisseling T."/>
            <person name="Smit S."/>
            <person name="Geurts R."/>
        </authorList>
    </citation>
    <scope>NUCLEOTIDE SEQUENCE [LARGE SCALE GENOMIC DNA]</scope>
    <source>
        <strain evidence="2">cv. WU1-14</strain>
    </source>
</reference>
<name>A0A2P5CLL3_PARAD</name>
<evidence type="ECO:0000313" key="1">
    <source>
        <dbReference type="EMBL" id="PON61930.1"/>
    </source>
</evidence>
<gene>
    <name evidence="1" type="ORF">PanWU01x14_141320</name>
</gene>
<dbReference type="EMBL" id="JXTB01000117">
    <property type="protein sequence ID" value="PON61930.1"/>
    <property type="molecule type" value="Genomic_DNA"/>
</dbReference>
<comment type="caution">
    <text evidence="1">The sequence shown here is derived from an EMBL/GenBank/DDBJ whole genome shotgun (WGS) entry which is preliminary data.</text>
</comment>
<dbReference type="AlphaFoldDB" id="A0A2P5CLL3"/>
<dbReference type="OrthoDB" id="10425614at2759"/>
<sequence length="92" mass="10758">MLKEDVLDLARKFIVLLKVTNYYRSTCYKCFLYLKKDLTAEIGAKDVEEKGERKLWADDVDGKDEDLIPFEQLHVSYEANKHNQAINNALFD</sequence>
<evidence type="ECO:0000313" key="2">
    <source>
        <dbReference type="Proteomes" id="UP000237105"/>
    </source>
</evidence>